<dbReference type="PANTHER" id="PTHR35526:SF3">
    <property type="entry name" value="ANTI-SIGMA-F FACTOR RSBW"/>
    <property type="match status" value="1"/>
</dbReference>
<dbReference type="InterPro" id="IPR050267">
    <property type="entry name" value="Anti-sigma-factor_SerPK"/>
</dbReference>
<keyword evidence="4" id="KW-1185">Reference proteome</keyword>
<organism evidence="3 4">
    <name type="scientific">Kitasatospora cinereorecta</name>
    <dbReference type="NCBI Taxonomy" id="285560"/>
    <lineage>
        <taxon>Bacteria</taxon>
        <taxon>Bacillati</taxon>
        <taxon>Actinomycetota</taxon>
        <taxon>Actinomycetes</taxon>
        <taxon>Kitasatosporales</taxon>
        <taxon>Streptomycetaceae</taxon>
        <taxon>Kitasatospora</taxon>
    </lineage>
</organism>
<dbReference type="GO" id="GO:0005524">
    <property type="term" value="F:ATP binding"/>
    <property type="evidence" value="ECO:0007669"/>
    <property type="project" value="UniProtKB-KW"/>
</dbReference>
<dbReference type="PANTHER" id="PTHR35526">
    <property type="entry name" value="ANTI-SIGMA-F FACTOR RSBW-RELATED"/>
    <property type="match status" value="1"/>
</dbReference>
<comment type="caution">
    <text evidence="3">The sequence shown here is derived from an EMBL/GenBank/DDBJ whole genome shotgun (WGS) entry which is preliminary data.</text>
</comment>
<evidence type="ECO:0000313" key="4">
    <source>
        <dbReference type="Proteomes" id="UP001596066"/>
    </source>
</evidence>
<dbReference type="InterPro" id="IPR003594">
    <property type="entry name" value="HATPase_dom"/>
</dbReference>
<dbReference type="Pfam" id="PF13581">
    <property type="entry name" value="HATPase_c_2"/>
    <property type="match status" value="1"/>
</dbReference>
<accession>A0ABW0VM66</accession>
<dbReference type="InterPro" id="IPR036890">
    <property type="entry name" value="HATPase_C_sf"/>
</dbReference>
<keyword evidence="1" id="KW-0418">Kinase</keyword>
<dbReference type="RefSeq" id="WP_346148829.1">
    <property type="nucleotide sequence ID" value="NZ_BAAAUA010000057.1"/>
</dbReference>
<keyword evidence="1" id="KW-0808">Transferase</keyword>
<keyword evidence="3" id="KW-0547">Nucleotide-binding</keyword>
<dbReference type="CDD" id="cd16936">
    <property type="entry name" value="HATPase_RsbW-like"/>
    <property type="match status" value="1"/>
</dbReference>
<dbReference type="SUPFAM" id="SSF55874">
    <property type="entry name" value="ATPase domain of HSP90 chaperone/DNA topoisomerase II/histidine kinase"/>
    <property type="match status" value="1"/>
</dbReference>
<protein>
    <submittedName>
        <fullName evidence="3">ATP-binding protein</fullName>
    </submittedName>
</protein>
<gene>
    <name evidence="3" type="ORF">ACFPZF_35380</name>
</gene>
<proteinExistence type="predicted"/>
<reference evidence="4" key="1">
    <citation type="journal article" date="2019" name="Int. J. Syst. Evol. Microbiol.">
        <title>The Global Catalogue of Microorganisms (GCM) 10K type strain sequencing project: providing services to taxonomists for standard genome sequencing and annotation.</title>
        <authorList>
            <consortium name="The Broad Institute Genomics Platform"/>
            <consortium name="The Broad Institute Genome Sequencing Center for Infectious Disease"/>
            <person name="Wu L."/>
            <person name="Ma J."/>
        </authorList>
    </citation>
    <scope>NUCLEOTIDE SEQUENCE [LARGE SCALE GENOMIC DNA]</scope>
    <source>
        <strain evidence="4">CGMCC 4.1622</strain>
    </source>
</reference>
<evidence type="ECO:0000313" key="3">
    <source>
        <dbReference type="EMBL" id="MFC5646610.1"/>
    </source>
</evidence>
<dbReference type="EMBL" id="JBHSOC010000106">
    <property type="protein sequence ID" value="MFC5646610.1"/>
    <property type="molecule type" value="Genomic_DNA"/>
</dbReference>
<feature type="domain" description="Histidine kinase/HSP90-like ATPase" evidence="2">
    <location>
        <begin position="14"/>
        <end position="122"/>
    </location>
</feature>
<evidence type="ECO:0000256" key="1">
    <source>
        <dbReference type="ARBA" id="ARBA00022527"/>
    </source>
</evidence>
<evidence type="ECO:0000259" key="2">
    <source>
        <dbReference type="Pfam" id="PF13581"/>
    </source>
</evidence>
<keyword evidence="1" id="KW-0723">Serine/threonine-protein kinase</keyword>
<name>A0ABW0VM66_9ACTN</name>
<keyword evidence="3" id="KW-0067">ATP-binding</keyword>
<sequence>MLVMKFSASVKHSSVGALRQQLNIELASAGIVLSEDEQFEARICLSELATNAINHGFGGELEDPSTKLIVTASVDRNAGRLRVAASDPGRGTPIERDSGLHASSGRGLALIRSYAAAFGWTPETNARGEVIGQQVWFELAIESLNGQATAGAAEVQLESRPDTGLQIASLLAASAVQAARPTVSVGSSRGAVTAA</sequence>
<dbReference type="Gene3D" id="3.30.565.10">
    <property type="entry name" value="Histidine kinase-like ATPase, C-terminal domain"/>
    <property type="match status" value="1"/>
</dbReference>
<dbReference type="Proteomes" id="UP001596066">
    <property type="component" value="Unassembled WGS sequence"/>
</dbReference>